<protein>
    <submittedName>
        <fullName evidence="1">Uncharacterized protein</fullName>
    </submittedName>
</protein>
<dbReference type="Pfam" id="PF18928">
    <property type="entry name" value="DUF5677"/>
    <property type="match status" value="1"/>
</dbReference>
<dbReference type="KEGG" id="msz:MSSIH_2356"/>
<evidence type="ECO:0000313" key="2">
    <source>
        <dbReference type="Proteomes" id="UP000033092"/>
    </source>
</evidence>
<dbReference type="Proteomes" id="UP000033092">
    <property type="component" value="Chromosome"/>
</dbReference>
<gene>
    <name evidence="1" type="ORF">MSSIH_2356</name>
</gene>
<evidence type="ECO:0000313" key="1">
    <source>
        <dbReference type="EMBL" id="AKB33046.1"/>
    </source>
</evidence>
<proteinExistence type="predicted"/>
<dbReference type="PATRIC" id="fig|1434119.4.peg.3099"/>
<dbReference type="AlphaFoldDB" id="A0A0E3LB28"/>
<dbReference type="GeneID" id="41606478"/>
<organism evidence="1 2">
    <name type="scientific">Methanosarcina siciliae HI350</name>
    <dbReference type="NCBI Taxonomy" id="1434119"/>
    <lineage>
        <taxon>Archaea</taxon>
        <taxon>Methanobacteriati</taxon>
        <taxon>Methanobacteriota</taxon>
        <taxon>Stenosarchaea group</taxon>
        <taxon>Methanomicrobia</taxon>
        <taxon>Methanosarcinales</taxon>
        <taxon>Methanosarcinaceae</taxon>
        <taxon>Methanosarcina</taxon>
    </lineage>
</organism>
<dbReference type="RefSeq" id="WP_148705569.1">
    <property type="nucleotide sequence ID" value="NZ_CP009507.1"/>
</dbReference>
<sequence length="342" mass="39004">MKTDDSDTNNKKNQDYLDLFNIPSEVKEAINQFHEEIINNASETLRENDEEIENFKKRVNSFWKKPLNLLDLLLIYSRQMGSKFNKEIRATAEKENDYVFLALIRLHAKACLVSQEIAILMKHGYASGAHARWRSLHEIAVTALFIKEHGNEIAERYLNYRGIEAYYATKQYKEYASRLRYEPLQEEEERDAINLKNSLIEKYGESFENLYGWASKELNKSRPRFADIEKAVGTEYMRPYYKMASNAVHAESNGTFFNIGLSKSAEEKILLAGPSDSGLADPGSGTAVALNLINAILITSRPTAENLIILQATSMLVNEINEAFLEAHKFIEEQTEGKALSI</sequence>
<reference evidence="1 2" key="1">
    <citation type="submission" date="2014-07" db="EMBL/GenBank/DDBJ databases">
        <title>Methanogenic archaea and the global carbon cycle.</title>
        <authorList>
            <person name="Henriksen J.R."/>
            <person name="Luke J."/>
            <person name="Reinhart S."/>
            <person name="Benedict M.N."/>
            <person name="Youngblut N.D."/>
            <person name="Metcalf M.E."/>
            <person name="Whitaker R.J."/>
            <person name="Metcalf W.W."/>
        </authorList>
    </citation>
    <scope>NUCLEOTIDE SEQUENCE [LARGE SCALE GENOMIC DNA]</scope>
    <source>
        <strain evidence="1 2">HI350</strain>
    </source>
</reference>
<dbReference type="EMBL" id="CP009507">
    <property type="protein sequence ID" value="AKB33046.1"/>
    <property type="molecule type" value="Genomic_DNA"/>
</dbReference>
<accession>A0A0E3LB28</accession>
<dbReference type="InterPro" id="IPR043733">
    <property type="entry name" value="DUF5677"/>
</dbReference>
<name>A0A0E3LB28_9EURY</name>
<dbReference type="HOGENOM" id="CLU_052788_0_0_2"/>